<dbReference type="HOGENOM" id="CLU_3416754_0_0_5"/>
<dbReference type="AlphaFoldDB" id="Q2NB78"/>
<organism evidence="1 2">
    <name type="scientific">Erythrobacter litoralis (strain HTCC2594)</name>
    <dbReference type="NCBI Taxonomy" id="314225"/>
    <lineage>
        <taxon>Bacteria</taxon>
        <taxon>Pseudomonadati</taxon>
        <taxon>Pseudomonadota</taxon>
        <taxon>Alphaproteobacteria</taxon>
        <taxon>Sphingomonadales</taxon>
        <taxon>Erythrobacteraceae</taxon>
        <taxon>Erythrobacter/Porphyrobacter group</taxon>
        <taxon>Erythrobacter</taxon>
    </lineage>
</organism>
<accession>Q2NB78</accession>
<proteinExistence type="predicted"/>
<name>Q2NB78_ERYLH</name>
<dbReference type="KEGG" id="eli:ELI_04855"/>
<keyword evidence="2" id="KW-1185">Reference proteome</keyword>
<reference evidence="2" key="1">
    <citation type="journal article" date="2009" name="J. Bacteriol.">
        <title>Complete genome sequence of Erythrobacter litoralis HTCC2594.</title>
        <authorList>
            <person name="Oh H.M."/>
            <person name="Giovannoni S.J."/>
            <person name="Ferriera S."/>
            <person name="Johnson J."/>
            <person name="Cho J.C."/>
        </authorList>
    </citation>
    <scope>NUCLEOTIDE SEQUENCE [LARGE SCALE GENOMIC DNA]</scope>
    <source>
        <strain evidence="2">HTCC2594</strain>
    </source>
</reference>
<dbReference type="EMBL" id="CP000157">
    <property type="protein sequence ID" value="ABC63063.1"/>
    <property type="molecule type" value="Genomic_DNA"/>
</dbReference>
<gene>
    <name evidence="1" type="ordered locus">ELI_04855</name>
</gene>
<evidence type="ECO:0000313" key="2">
    <source>
        <dbReference type="Proteomes" id="UP000008808"/>
    </source>
</evidence>
<protein>
    <submittedName>
        <fullName evidence="1">Uncharacterized protein</fullName>
    </submittedName>
</protein>
<dbReference type="Proteomes" id="UP000008808">
    <property type="component" value="Chromosome"/>
</dbReference>
<sequence length="26" mass="2887">MPWVGFAAILDRKIVRLDKPFGKGAT</sequence>
<evidence type="ECO:0000313" key="1">
    <source>
        <dbReference type="EMBL" id="ABC63063.1"/>
    </source>
</evidence>